<dbReference type="SUPFAM" id="SSF56801">
    <property type="entry name" value="Acetyl-CoA synthetase-like"/>
    <property type="match status" value="1"/>
</dbReference>
<gene>
    <name evidence="4" type="ORF">GTQ45_09800</name>
</gene>
<keyword evidence="5" id="KW-1185">Reference proteome</keyword>
<dbReference type="InterPro" id="IPR045851">
    <property type="entry name" value="AMP-bd_C_sf"/>
</dbReference>
<dbReference type="OrthoDB" id="9803968at2"/>
<feature type="domain" description="AMP-binding enzyme C-terminal" evidence="3">
    <location>
        <begin position="424"/>
        <end position="498"/>
    </location>
</feature>
<dbReference type="EMBL" id="WXYQ01000006">
    <property type="protein sequence ID" value="NBG96023.1"/>
    <property type="molecule type" value="Genomic_DNA"/>
</dbReference>
<reference evidence="4 5" key="1">
    <citation type="journal article" date="2016" name="Int. J. Syst. Evol. Microbiol.">
        <title>Pyruvatibacter mobilis gen. nov., sp. nov., a marine bacterium from the culture broth of Picochlorum sp. 122.</title>
        <authorList>
            <person name="Wang G."/>
            <person name="Tang M."/>
            <person name="Wu H."/>
            <person name="Dai S."/>
            <person name="Li T."/>
            <person name="Chen C."/>
            <person name="He H."/>
            <person name="Fan J."/>
            <person name="Xiang W."/>
            <person name="Li X."/>
        </authorList>
    </citation>
    <scope>NUCLEOTIDE SEQUENCE [LARGE SCALE GENOMIC DNA]</scope>
    <source>
        <strain evidence="4 5">GYP-11</strain>
    </source>
</reference>
<dbReference type="Pfam" id="PF13193">
    <property type="entry name" value="AMP-binding_C"/>
    <property type="match status" value="1"/>
</dbReference>
<dbReference type="InterPro" id="IPR020845">
    <property type="entry name" value="AMP-binding_CS"/>
</dbReference>
<dbReference type="Gene3D" id="3.40.50.12780">
    <property type="entry name" value="N-terminal domain of ligase-like"/>
    <property type="match status" value="1"/>
</dbReference>
<dbReference type="Gene3D" id="3.30.300.30">
    <property type="match status" value="1"/>
</dbReference>
<evidence type="ECO:0000259" key="2">
    <source>
        <dbReference type="Pfam" id="PF00501"/>
    </source>
</evidence>
<evidence type="ECO:0000256" key="1">
    <source>
        <dbReference type="ARBA" id="ARBA00022598"/>
    </source>
</evidence>
<dbReference type="Pfam" id="PF00501">
    <property type="entry name" value="AMP-binding"/>
    <property type="match status" value="1"/>
</dbReference>
<evidence type="ECO:0000313" key="4">
    <source>
        <dbReference type="EMBL" id="NBG96023.1"/>
    </source>
</evidence>
<dbReference type="GO" id="GO:0016878">
    <property type="term" value="F:acid-thiol ligase activity"/>
    <property type="evidence" value="ECO:0007669"/>
    <property type="project" value="TreeGrafter"/>
</dbReference>
<dbReference type="InterPro" id="IPR025110">
    <property type="entry name" value="AMP-bd_C"/>
</dbReference>
<proteinExistence type="predicted"/>
<sequence length="508" mass="53890">MGTTRYSAPLPPERFNMAAFCLAPAPHRVPGKVALTVEHGSGAPDRWTYGALDEAVQGIAAGLAARGLSQGDRVMIRMGNTPDAALMFFGAIAGGFVPVPSSAQLTAEEARFVLTNSGAGLVAKSPELALDAGDVPVLLPDDIAALRTTPGQGYADTHRDDPAFLVYTSGTSGTPKGVLHAQRSVWGRKPMVDGWYGLTRDDVMVHAGAMNWTYTLGVGLSDPWANGAATVLYNGPKDVTVWPKLIRAHGGTLFAAVPSLYRQMLRDSDIDDGVPTLRHGLTAGEPLPARVAEAWATATGLDLFEALGMSECSTYISSGPLTPTRTGSPGRAQPGRCVAVLPADEDAEPVPLAAGEVGLLAVHRSDPGLMLGYWNRPDEDAQVWRGDWFCGGDLARLDDDGYVWFEGRADDVMNAFGYRVSPAEVEAAIATHPDVAEVGVREVVAGNGLAIIAAFVRPAGEARDADALMAHSRAHLADYKMPREIRFLEALPHTANGKLARRMLPDRL</sequence>
<dbReference type="InterPro" id="IPR042099">
    <property type="entry name" value="ANL_N_sf"/>
</dbReference>
<organism evidence="4 5">
    <name type="scientific">Pyruvatibacter mobilis</name>
    <dbReference type="NCBI Taxonomy" id="1712261"/>
    <lineage>
        <taxon>Bacteria</taxon>
        <taxon>Pseudomonadati</taxon>
        <taxon>Pseudomonadota</taxon>
        <taxon>Alphaproteobacteria</taxon>
        <taxon>Hyphomicrobiales</taxon>
        <taxon>Parvibaculaceae</taxon>
        <taxon>Pyruvatibacter</taxon>
    </lineage>
</organism>
<dbReference type="PANTHER" id="PTHR43352">
    <property type="entry name" value="ACETYL-COA SYNTHETASE"/>
    <property type="match status" value="1"/>
</dbReference>
<protein>
    <submittedName>
        <fullName evidence="4">AMP-binding protein</fullName>
    </submittedName>
</protein>
<accession>A0A845QBR1</accession>
<name>A0A845QBR1_9HYPH</name>
<dbReference type="AlphaFoldDB" id="A0A845QBR1"/>
<keyword evidence="1" id="KW-0436">Ligase</keyword>
<dbReference type="GO" id="GO:0044550">
    <property type="term" value="P:secondary metabolite biosynthetic process"/>
    <property type="evidence" value="ECO:0007669"/>
    <property type="project" value="TreeGrafter"/>
</dbReference>
<dbReference type="InterPro" id="IPR000873">
    <property type="entry name" value="AMP-dep_synth/lig_dom"/>
</dbReference>
<dbReference type="Proteomes" id="UP000470384">
    <property type="component" value="Unassembled WGS sequence"/>
</dbReference>
<feature type="domain" description="AMP-dependent synthetase/ligase" evidence="2">
    <location>
        <begin position="27"/>
        <end position="374"/>
    </location>
</feature>
<evidence type="ECO:0000259" key="3">
    <source>
        <dbReference type="Pfam" id="PF13193"/>
    </source>
</evidence>
<dbReference type="PROSITE" id="PS00455">
    <property type="entry name" value="AMP_BINDING"/>
    <property type="match status" value="1"/>
</dbReference>
<evidence type="ECO:0000313" key="5">
    <source>
        <dbReference type="Proteomes" id="UP000470384"/>
    </source>
</evidence>
<comment type="caution">
    <text evidence="4">The sequence shown here is derived from an EMBL/GenBank/DDBJ whole genome shotgun (WGS) entry which is preliminary data.</text>
</comment>
<dbReference type="PANTHER" id="PTHR43352:SF1">
    <property type="entry name" value="ANTHRANILATE--COA LIGASE"/>
    <property type="match status" value="1"/>
</dbReference>